<evidence type="ECO:0000256" key="1">
    <source>
        <dbReference type="ARBA" id="ARBA00004123"/>
    </source>
</evidence>
<dbReference type="PANTHER" id="PTHR23338">
    <property type="entry name" value="SMALL NUCLEAR RIBONUCLEOPROTEIN SM"/>
    <property type="match status" value="1"/>
</dbReference>
<dbReference type="GO" id="GO:0005681">
    <property type="term" value="C:spliceosomal complex"/>
    <property type="evidence" value="ECO:0007669"/>
    <property type="project" value="UniProtKB-KW"/>
</dbReference>
<evidence type="ECO:0000256" key="7">
    <source>
        <dbReference type="ARBA" id="ARBA00023187"/>
    </source>
</evidence>
<keyword evidence="6" id="KW-0747">Spliceosome</keyword>
<evidence type="ECO:0000256" key="5">
    <source>
        <dbReference type="ARBA" id="ARBA00022664"/>
    </source>
</evidence>
<evidence type="ECO:0000256" key="11">
    <source>
        <dbReference type="ARBA" id="ARBA00054201"/>
    </source>
</evidence>
<evidence type="ECO:0000256" key="8">
    <source>
        <dbReference type="ARBA" id="ARBA00023242"/>
    </source>
</evidence>
<dbReference type="InterPro" id="IPR034102">
    <property type="entry name" value="Sm_D1"/>
</dbReference>
<keyword evidence="5 13" id="KW-0507">mRNA processing</keyword>
<evidence type="ECO:0000256" key="6">
    <source>
        <dbReference type="ARBA" id="ARBA00022728"/>
    </source>
</evidence>
<evidence type="ECO:0000256" key="10">
    <source>
        <dbReference type="ARBA" id="ARBA00033121"/>
    </source>
</evidence>
<dbReference type="AlphaFoldDB" id="A0AAX7U0A5"/>
<evidence type="ECO:0000256" key="3">
    <source>
        <dbReference type="ARBA" id="ARBA00008146"/>
    </source>
</evidence>
<feature type="domain" description="Sm" evidence="15">
    <location>
        <begin position="2"/>
        <end position="74"/>
    </location>
</feature>
<dbReference type="GO" id="GO:0000387">
    <property type="term" value="P:spliceosomal snRNP assembly"/>
    <property type="evidence" value="ECO:0007669"/>
    <property type="project" value="UniProtKB-UniRule"/>
</dbReference>
<accession>A0AAX7U0A5</accession>
<dbReference type="PROSITE" id="PS52002">
    <property type="entry name" value="SM"/>
    <property type="match status" value="1"/>
</dbReference>
<keyword evidence="7 13" id="KW-0508">mRNA splicing</keyword>
<reference evidence="16 17" key="1">
    <citation type="submission" date="2018-05" db="EMBL/GenBank/DDBJ databases">
        <authorList>
            <person name="Datahose"/>
        </authorList>
    </citation>
    <scope>NUCLEOTIDE SEQUENCE</scope>
</reference>
<protein>
    <recommendedName>
        <fullName evidence="12 13">Small nuclear ribonucleoprotein Sm D1</fullName>
    </recommendedName>
    <alternativeName>
        <fullName evidence="10 13">snRNP core protein D1</fullName>
    </alternativeName>
</protein>
<proteinExistence type="inferred from homology"/>
<dbReference type="InterPro" id="IPR027141">
    <property type="entry name" value="LSm4/Sm_D1/D3"/>
</dbReference>
<sequence>MKLVRFLMKLSHETVTIELKNGTQVHGTITGVDVSMNTHLKAVKMTLKNREPTQLESLSIRGNNIRYFILPDSLPLDTLLVDIEPKIKSKKREAGEEVFAVHLALFVVFKGLFFVPTGWFINVTSQHFLHECGQRVRHVNQYPYGSFSCPLEKLNLEALCRKANEGCGCGSVAALCTIAVFDVYSSSIPLLKLWCVLFVFVFFSPELCKHIGTHCSYSCASKV</sequence>
<keyword evidence="14" id="KW-0812">Transmembrane</keyword>
<dbReference type="InterPro" id="IPR010920">
    <property type="entry name" value="LSM_dom_sf"/>
</dbReference>
<feature type="transmembrane region" description="Helical" evidence="14">
    <location>
        <begin position="183"/>
        <end position="203"/>
    </location>
</feature>
<comment type="function">
    <text evidence="11">Plays a role in pre-mRNA splicing as a core component of the spliceosomal U1, U2, U4 and U5 small nuclear ribonucleoproteins (snRNPs), the building blocks of the spliceosome. Component of both the pre-catalytic spliceosome B complex and activated spliceosome C complexes. As a component of the minor spliceosome, involved in the splicing of U12-type introns in pre-mRNAs. May act as a charged protein scaffold to promote snRNP assembly or strengthen snRNP-snRNP interactions through non-specific electrostatic contacts with RNA.</text>
</comment>
<dbReference type="Proteomes" id="UP000265100">
    <property type="component" value="Chromosome 22"/>
</dbReference>
<dbReference type="InterPro" id="IPR047575">
    <property type="entry name" value="Sm"/>
</dbReference>
<dbReference type="CDD" id="cd01724">
    <property type="entry name" value="Sm_D1"/>
    <property type="match status" value="1"/>
</dbReference>
<keyword evidence="17" id="KW-1185">Reference proteome</keyword>
<dbReference type="Pfam" id="PF01423">
    <property type="entry name" value="LSM"/>
    <property type="match status" value="1"/>
</dbReference>
<dbReference type="GO" id="GO:0005737">
    <property type="term" value="C:cytoplasm"/>
    <property type="evidence" value="ECO:0007669"/>
    <property type="project" value="UniProtKB-SubCell"/>
</dbReference>
<dbReference type="SMART" id="SM00651">
    <property type="entry name" value="Sm"/>
    <property type="match status" value="1"/>
</dbReference>
<reference evidence="16" key="4">
    <citation type="submission" date="2025-09" db="UniProtKB">
        <authorList>
            <consortium name="Ensembl"/>
        </authorList>
    </citation>
    <scope>IDENTIFICATION</scope>
</reference>
<keyword evidence="14" id="KW-1133">Transmembrane helix</keyword>
<dbReference type="FunFam" id="2.30.30.100:FF:000016">
    <property type="entry name" value="Small nuclear ribonucleoprotein Sm D1"/>
    <property type="match status" value="1"/>
</dbReference>
<evidence type="ECO:0000256" key="14">
    <source>
        <dbReference type="SAM" id="Phobius"/>
    </source>
</evidence>
<reference evidence="16" key="3">
    <citation type="submission" date="2025-08" db="UniProtKB">
        <authorList>
            <consortium name="Ensembl"/>
        </authorList>
    </citation>
    <scope>IDENTIFICATION</scope>
</reference>
<comment type="subcellular location">
    <subcellularLocation>
        <location evidence="2">Cytoplasm</location>
    </subcellularLocation>
    <subcellularLocation>
        <location evidence="1 13">Nucleus</location>
    </subcellularLocation>
</comment>
<keyword evidence="9 13" id="KW-0687">Ribonucleoprotein</keyword>
<dbReference type="GeneTree" id="ENSGT00510000047245"/>
<keyword evidence="8 13" id="KW-0539">Nucleus</keyword>
<evidence type="ECO:0000313" key="17">
    <source>
        <dbReference type="Proteomes" id="UP000265100"/>
    </source>
</evidence>
<evidence type="ECO:0000256" key="9">
    <source>
        <dbReference type="ARBA" id="ARBA00023274"/>
    </source>
</evidence>
<comment type="similarity">
    <text evidence="3 13">Belongs to the snRNP core protein family.</text>
</comment>
<evidence type="ECO:0000256" key="4">
    <source>
        <dbReference type="ARBA" id="ARBA00022490"/>
    </source>
</evidence>
<gene>
    <name evidence="16" type="primary">SNRPD1</name>
</gene>
<dbReference type="InterPro" id="IPR001163">
    <property type="entry name" value="Sm_dom_euk/arc"/>
</dbReference>
<organism evidence="16 17">
    <name type="scientific">Astatotilapia calliptera</name>
    <name type="common">Eastern happy</name>
    <name type="synonym">Chromis callipterus</name>
    <dbReference type="NCBI Taxonomy" id="8154"/>
    <lineage>
        <taxon>Eukaryota</taxon>
        <taxon>Metazoa</taxon>
        <taxon>Chordata</taxon>
        <taxon>Craniata</taxon>
        <taxon>Vertebrata</taxon>
        <taxon>Euteleostomi</taxon>
        <taxon>Actinopterygii</taxon>
        <taxon>Neopterygii</taxon>
        <taxon>Teleostei</taxon>
        <taxon>Neoteleostei</taxon>
        <taxon>Acanthomorphata</taxon>
        <taxon>Ovalentaria</taxon>
        <taxon>Cichlomorphae</taxon>
        <taxon>Cichliformes</taxon>
        <taxon>Cichlidae</taxon>
        <taxon>African cichlids</taxon>
        <taxon>Pseudocrenilabrinae</taxon>
        <taxon>Haplochromini</taxon>
        <taxon>Astatotilapia</taxon>
    </lineage>
</organism>
<evidence type="ECO:0000256" key="12">
    <source>
        <dbReference type="ARBA" id="ARBA00070082"/>
    </source>
</evidence>
<evidence type="ECO:0000256" key="13">
    <source>
        <dbReference type="RuleBase" id="RU365054"/>
    </source>
</evidence>
<dbReference type="Ensembl" id="ENSACLT00000093194.1">
    <property type="protein sequence ID" value="ENSACLP00000062210.1"/>
    <property type="gene ID" value="ENSACLG00000017406.2"/>
</dbReference>
<dbReference type="Gene3D" id="2.30.30.100">
    <property type="match status" value="1"/>
</dbReference>
<evidence type="ECO:0000256" key="2">
    <source>
        <dbReference type="ARBA" id="ARBA00004496"/>
    </source>
</evidence>
<reference evidence="17" key="2">
    <citation type="submission" date="2023-03" db="EMBL/GenBank/DDBJ databases">
        <authorList>
            <consortium name="Wellcome Sanger Institute Data Sharing"/>
        </authorList>
    </citation>
    <scope>NUCLEOTIDE SEQUENCE [LARGE SCALE GENOMIC DNA]</scope>
</reference>
<evidence type="ECO:0000313" key="16">
    <source>
        <dbReference type="Ensembl" id="ENSACLP00000062210.1"/>
    </source>
</evidence>
<keyword evidence="4" id="KW-0963">Cytoplasm</keyword>
<dbReference type="SUPFAM" id="SSF50182">
    <property type="entry name" value="Sm-like ribonucleoproteins"/>
    <property type="match status" value="1"/>
</dbReference>
<dbReference type="GO" id="GO:0003723">
    <property type="term" value="F:RNA binding"/>
    <property type="evidence" value="ECO:0007669"/>
    <property type="project" value="InterPro"/>
</dbReference>
<keyword evidence="14" id="KW-0472">Membrane</keyword>
<feature type="transmembrane region" description="Helical" evidence="14">
    <location>
        <begin position="98"/>
        <end position="121"/>
    </location>
</feature>
<evidence type="ECO:0000259" key="15">
    <source>
        <dbReference type="PROSITE" id="PS52002"/>
    </source>
</evidence>
<name>A0AAX7U0A5_ASTCA</name>